<dbReference type="InterPro" id="IPR022100">
    <property type="entry name" value="WDHD1/CFT4_beta-prop_2nd"/>
</dbReference>
<dbReference type="GO" id="GO:0006281">
    <property type="term" value="P:DNA repair"/>
    <property type="evidence" value="ECO:0007669"/>
    <property type="project" value="TreeGrafter"/>
</dbReference>
<dbReference type="AlphaFoldDB" id="A0A8S9LU98"/>
<dbReference type="PANTHER" id="PTHR19932:SF10">
    <property type="entry name" value="WD REPEAT AND HMG-BOX DNA-BINDING PROTEIN 1"/>
    <property type="match status" value="1"/>
</dbReference>
<dbReference type="GO" id="GO:0043596">
    <property type="term" value="C:nuclear replication fork"/>
    <property type="evidence" value="ECO:0007669"/>
    <property type="project" value="TreeGrafter"/>
</dbReference>
<comment type="caution">
    <text evidence="2">The sequence shown here is derived from an EMBL/GenBank/DDBJ whole genome shotgun (WGS) entry which is preliminary data.</text>
</comment>
<dbReference type="EMBL" id="QGKY02000089">
    <property type="protein sequence ID" value="KAF2611314.1"/>
    <property type="molecule type" value="Genomic_DNA"/>
</dbReference>
<dbReference type="GO" id="GO:0000278">
    <property type="term" value="P:mitotic cell cycle"/>
    <property type="evidence" value="ECO:0007669"/>
    <property type="project" value="TreeGrafter"/>
</dbReference>
<gene>
    <name evidence="2" type="ORF">F2Q70_00011914</name>
</gene>
<dbReference type="Pfam" id="PF12341">
    <property type="entry name" value="Mcl1_mid"/>
    <property type="match status" value="1"/>
</dbReference>
<evidence type="ECO:0000259" key="1">
    <source>
        <dbReference type="Pfam" id="PF12341"/>
    </source>
</evidence>
<dbReference type="GO" id="GO:0003682">
    <property type="term" value="F:chromatin binding"/>
    <property type="evidence" value="ECO:0007669"/>
    <property type="project" value="TreeGrafter"/>
</dbReference>
<accession>A0A8S9LU98</accession>
<dbReference type="PANTHER" id="PTHR19932">
    <property type="entry name" value="WD REPEAT AND HMG-BOX DNA BINDING PROTEIN"/>
    <property type="match status" value="1"/>
</dbReference>
<reference evidence="2" key="1">
    <citation type="submission" date="2019-12" db="EMBL/GenBank/DDBJ databases">
        <title>Genome sequencing and annotation of Brassica cretica.</title>
        <authorList>
            <person name="Studholme D.J."/>
            <person name="Sarris P.F."/>
        </authorList>
    </citation>
    <scope>NUCLEOTIDE SEQUENCE</scope>
    <source>
        <strain evidence="2">PFS-102/07</strain>
        <tissue evidence="2">Leaf</tissue>
    </source>
</reference>
<protein>
    <recommendedName>
        <fullName evidence="1">WDHD1/CFT4 second beta-propeller domain-containing protein</fullName>
    </recommendedName>
</protein>
<dbReference type="GO" id="GO:0006261">
    <property type="term" value="P:DNA-templated DNA replication"/>
    <property type="evidence" value="ECO:0007669"/>
    <property type="project" value="TreeGrafter"/>
</dbReference>
<sequence length="155" mass="17108">MKWTMRFEGEEVKVVANGSGWVAAITSLNLLHIFTEGGLQVSSFAFYGLSCVTMDKHVISLGGPVVTATGCRDQLAVVTHVSDCLPSNEQTLGRLLGKSSNAFYARRLEDVPQSLPKLSAKSDFFSDPNQTLEDFVEDSWKTSWKTSWEVIKCLL</sequence>
<feature type="domain" description="WDHD1/CFT4 second beta-propeller" evidence="1">
    <location>
        <begin position="2"/>
        <end position="112"/>
    </location>
</feature>
<organism evidence="2">
    <name type="scientific">Brassica cretica</name>
    <name type="common">Mustard</name>
    <dbReference type="NCBI Taxonomy" id="69181"/>
    <lineage>
        <taxon>Eukaryota</taxon>
        <taxon>Viridiplantae</taxon>
        <taxon>Streptophyta</taxon>
        <taxon>Embryophyta</taxon>
        <taxon>Tracheophyta</taxon>
        <taxon>Spermatophyta</taxon>
        <taxon>Magnoliopsida</taxon>
        <taxon>eudicotyledons</taxon>
        <taxon>Gunneridae</taxon>
        <taxon>Pentapetalae</taxon>
        <taxon>rosids</taxon>
        <taxon>malvids</taxon>
        <taxon>Brassicales</taxon>
        <taxon>Brassicaceae</taxon>
        <taxon>Brassiceae</taxon>
        <taxon>Brassica</taxon>
    </lineage>
</organism>
<proteinExistence type="predicted"/>
<evidence type="ECO:0000313" key="2">
    <source>
        <dbReference type="EMBL" id="KAF2611314.1"/>
    </source>
</evidence>
<name>A0A8S9LU98_BRACR</name>